<dbReference type="EMBL" id="MU864554">
    <property type="protein sequence ID" value="KAK4183363.1"/>
    <property type="molecule type" value="Genomic_DNA"/>
</dbReference>
<comment type="caution">
    <text evidence="2">The sequence shown here is derived from an EMBL/GenBank/DDBJ whole genome shotgun (WGS) entry which is preliminary data.</text>
</comment>
<feature type="compositionally biased region" description="Basic residues" evidence="1">
    <location>
        <begin position="85"/>
        <end position="96"/>
    </location>
</feature>
<evidence type="ECO:0000313" key="2">
    <source>
        <dbReference type="EMBL" id="KAK4183363.1"/>
    </source>
</evidence>
<evidence type="ECO:0000313" key="3">
    <source>
        <dbReference type="Proteomes" id="UP001302126"/>
    </source>
</evidence>
<organism evidence="2 3">
    <name type="scientific">Podospora australis</name>
    <dbReference type="NCBI Taxonomy" id="1536484"/>
    <lineage>
        <taxon>Eukaryota</taxon>
        <taxon>Fungi</taxon>
        <taxon>Dikarya</taxon>
        <taxon>Ascomycota</taxon>
        <taxon>Pezizomycotina</taxon>
        <taxon>Sordariomycetes</taxon>
        <taxon>Sordariomycetidae</taxon>
        <taxon>Sordariales</taxon>
        <taxon>Podosporaceae</taxon>
        <taxon>Podospora</taxon>
    </lineage>
</organism>
<feature type="compositionally biased region" description="Basic and acidic residues" evidence="1">
    <location>
        <begin position="309"/>
        <end position="339"/>
    </location>
</feature>
<feature type="region of interest" description="Disordered" evidence="1">
    <location>
        <begin position="255"/>
        <end position="375"/>
    </location>
</feature>
<feature type="region of interest" description="Disordered" evidence="1">
    <location>
        <begin position="217"/>
        <end position="241"/>
    </location>
</feature>
<gene>
    <name evidence="2" type="ORF">QBC35DRAFT_478218</name>
</gene>
<name>A0AAN6WJP5_9PEZI</name>
<feature type="compositionally biased region" description="Low complexity" evidence="1">
    <location>
        <begin position="218"/>
        <end position="230"/>
    </location>
</feature>
<reference evidence="2" key="2">
    <citation type="submission" date="2023-05" db="EMBL/GenBank/DDBJ databases">
        <authorList>
            <consortium name="Lawrence Berkeley National Laboratory"/>
            <person name="Steindorff A."/>
            <person name="Hensen N."/>
            <person name="Bonometti L."/>
            <person name="Westerberg I."/>
            <person name="Brannstrom I.O."/>
            <person name="Guillou S."/>
            <person name="Cros-Aarteil S."/>
            <person name="Calhoun S."/>
            <person name="Haridas S."/>
            <person name="Kuo A."/>
            <person name="Mondo S."/>
            <person name="Pangilinan J."/>
            <person name="Riley R."/>
            <person name="Labutti K."/>
            <person name="Andreopoulos B."/>
            <person name="Lipzen A."/>
            <person name="Chen C."/>
            <person name="Yanf M."/>
            <person name="Daum C."/>
            <person name="Ng V."/>
            <person name="Clum A."/>
            <person name="Ohm R."/>
            <person name="Martin F."/>
            <person name="Silar P."/>
            <person name="Natvig D."/>
            <person name="Lalanne C."/>
            <person name="Gautier V."/>
            <person name="Ament-Velasquez S.L."/>
            <person name="Kruys A."/>
            <person name="Hutchinson M.I."/>
            <person name="Powell A.J."/>
            <person name="Barry K."/>
            <person name="Miller A.N."/>
            <person name="Grigoriev I.V."/>
            <person name="Debuchy R."/>
            <person name="Gladieux P."/>
            <person name="Thoren M.H."/>
            <person name="Johannesson H."/>
        </authorList>
    </citation>
    <scope>NUCLEOTIDE SEQUENCE</scope>
    <source>
        <strain evidence="2">PSN309</strain>
    </source>
</reference>
<feature type="region of interest" description="Disordered" evidence="1">
    <location>
        <begin position="73"/>
        <end position="123"/>
    </location>
</feature>
<dbReference type="Proteomes" id="UP001302126">
    <property type="component" value="Unassembled WGS sequence"/>
</dbReference>
<protein>
    <submittedName>
        <fullName evidence="2">Uncharacterized protein</fullName>
    </submittedName>
</protein>
<feature type="compositionally biased region" description="Polar residues" evidence="1">
    <location>
        <begin position="257"/>
        <end position="266"/>
    </location>
</feature>
<evidence type="ECO:0000256" key="1">
    <source>
        <dbReference type="SAM" id="MobiDB-lite"/>
    </source>
</evidence>
<reference evidence="2" key="1">
    <citation type="journal article" date="2023" name="Mol. Phylogenet. Evol.">
        <title>Genome-scale phylogeny and comparative genomics of the fungal order Sordariales.</title>
        <authorList>
            <person name="Hensen N."/>
            <person name="Bonometti L."/>
            <person name="Westerberg I."/>
            <person name="Brannstrom I.O."/>
            <person name="Guillou S."/>
            <person name="Cros-Aarteil S."/>
            <person name="Calhoun S."/>
            <person name="Haridas S."/>
            <person name="Kuo A."/>
            <person name="Mondo S."/>
            <person name="Pangilinan J."/>
            <person name="Riley R."/>
            <person name="LaButti K."/>
            <person name="Andreopoulos B."/>
            <person name="Lipzen A."/>
            <person name="Chen C."/>
            <person name="Yan M."/>
            <person name="Daum C."/>
            <person name="Ng V."/>
            <person name="Clum A."/>
            <person name="Steindorff A."/>
            <person name="Ohm R.A."/>
            <person name="Martin F."/>
            <person name="Silar P."/>
            <person name="Natvig D.O."/>
            <person name="Lalanne C."/>
            <person name="Gautier V."/>
            <person name="Ament-Velasquez S.L."/>
            <person name="Kruys A."/>
            <person name="Hutchinson M.I."/>
            <person name="Powell A.J."/>
            <person name="Barry K."/>
            <person name="Miller A.N."/>
            <person name="Grigoriev I.V."/>
            <person name="Debuchy R."/>
            <person name="Gladieux P."/>
            <person name="Hiltunen Thoren M."/>
            <person name="Johannesson H."/>
        </authorList>
    </citation>
    <scope>NUCLEOTIDE SEQUENCE</scope>
    <source>
        <strain evidence="2">PSN309</strain>
    </source>
</reference>
<dbReference type="AlphaFoldDB" id="A0AAN6WJP5"/>
<keyword evidence="3" id="KW-1185">Reference proteome</keyword>
<proteinExistence type="predicted"/>
<sequence>MASPNEEVFASKSNPKRLLKAKYPPCFYCIQIMSRRAVERPPNDKFQGGTGRELHDMPDFSFCRTYTQFEEELKLRSRPYAPKSKQTKSKKAKSKKSTQAQTGTAKSATKPATTESHVGAMTGAQEAVLSKVNTPQPDTAVPSSLSGLNNSTNRTVDTYAGRSHEVGSTQPAPSHSMNPTTDRRTVAMAGLDDAAATSPRCVGADTPVPSAAEHYARMRSAGRGTSSRSGLNNSTNRTVHTYAGRSHEVEVIGPRTSGLSNRMNPTTEKHTTAMDEFDDDTATSPKRVRAGTSHPQPPAPQIGLVQQHNPHDHVRTTDGTRGNEEGEVGRRPSDDHSTDIRSAGDAVPADSTTGEVPPGLEPFWDAIPGLYIQRN</sequence>
<feature type="compositionally biased region" description="Polar residues" evidence="1">
    <location>
        <begin position="103"/>
        <end position="116"/>
    </location>
</feature>
<accession>A0AAN6WJP5</accession>